<accession>A0A3Q3EQZ5</accession>
<evidence type="ECO:0000256" key="3">
    <source>
        <dbReference type="ARBA" id="ARBA00022475"/>
    </source>
</evidence>
<dbReference type="GeneTree" id="ENSGT00940000155915"/>
<dbReference type="GO" id="GO:0098552">
    <property type="term" value="C:side of membrane"/>
    <property type="evidence" value="ECO:0007669"/>
    <property type="project" value="UniProtKB-KW"/>
</dbReference>
<dbReference type="FunFam" id="2.60.40.10:FF:000044">
    <property type="entry name" value="Contactin 1"/>
    <property type="match status" value="1"/>
</dbReference>
<keyword evidence="5 13" id="KW-0732">Signal</keyword>
<keyword evidence="6" id="KW-0677">Repeat</keyword>
<dbReference type="GO" id="GO:0030424">
    <property type="term" value="C:axon"/>
    <property type="evidence" value="ECO:0007669"/>
    <property type="project" value="TreeGrafter"/>
</dbReference>
<evidence type="ECO:0000256" key="7">
    <source>
        <dbReference type="ARBA" id="ARBA00022889"/>
    </source>
</evidence>
<feature type="domain" description="Ig-like" evidence="14">
    <location>
        <begin position="413"/>
        <end position="501"/>
    </location>
</feature>
<evidence type="ECO:0000256" key="2">
    <source>
        <dbReference type="ARBA" id="ARBA00009812"/>
    </source>
</evidence>
<dbReference type="PANTHER" id="PTHR44170">
    <property type="entry name" value="PROTEIN SIDEKICK"/>
    <property type="match status" value="1"/>
</dbReference>
<evidence type="ECO:0000256" key="5">
    <source>
        <dbReference type="ARBA" id="ARBA00022729"/>
    </source>
</evidence>
<feature type="domain" description="Ig-like" evidence="14">
    <location>
        <begin position="125"/>
        <end position="223"/>
    </location>
</feature>
<dbReference type="SMART" id="SM00409">
    <property type="entry name" value="IG"/>
    <property type="match status" value="6"/>
</dbReference>
<dbReference type="FunFam" id="2.60.40.10:FF:000004">
    <property type="entry name" value="DCC isoform 1"/>
    <property type="match status" value="1"/>
</dbReference>
<keyword evidence="7" id="KW-0130">Cell adhesion</keyword>
<dbReference type="CDD" id="cd00063">
    <property type="entry name" value="FN3"/>
    <property type="match status" value="4"/>
</dbReference>
<dbReference type="AlphaFoldDB" id="A0A3Q3EQZ5"/>
<keyword evidence="4" id="KW-0336">GPI-anchor</keyword>
<dbReference type="InterPro" id="IPR013151">
    <property type="entry name" value="Immunoglobulin_dom"/>
</dbReference>
<dbReference type="SMART" id="SM00408">
    <property type="entry name" value="IGc2"/>
    <property type="match status" value="6"/>
</dbReference>
<keyword evidence="11" id="KW-0449">Lipoprotein</keyword>
<evidence type="ECO:0000256" key="10">
    <source>
        <dbReference type="ARBA" id="ARBA00023180"/>
    </source>
</evidence>
<dbReference type="PROSITE" id="PS50835">
    <property type="entry name" value="IG_LIKE"/>
    <property type="match status" value="6"/>
</dbReference>
<evidence type="ECO:0000256" key="4">
    <source>
        <dbReference type="ARBA" id="ARBA00022622"/>
    </source>
</evidence>
<evidence type="ECO:0000256" key="6">
    <source>
        <dbReference type="ARBA" id="ARBA00022737"/>
    </source>
</evidence>
<name>A0A3Q3EQZ5_9LABR</name>
<evidence type="ECO:0000256" key="13">
    <source>
        <dbReference type="SAM" id="SignalP"/>
    </source>
</evidence>
<feature type="domain" description="Fibronectin type-III" evidence="15">
    <location>
        <begin position="605"/>
        <end position="703"/>
    </location>
</feature>
<keyword evidence="3" id="KW-1003">Cell membrane</keyword>
<evidence type="ECO:0000256" key="12">
    <source>
        <dbReference type="ARBA" id="ARBA00023319"/>
    </source>
</evidence>
<feature type="signal peptide" evidence="13">
    <location>
        <begin position="1"/>
        <end position="20"/>
    </location>
</feature>
<dbReference type="FunFam" id="2.60.40.10:FF:000052">
    <property type="entry name" value="Contactin 1"/>
    <property type="match status" value="1"/>
</dbReference>
<feature type="domain" description="Fibronectin type-III" evidence="15">
    <location>
        <begin position="810"/>
        <end position="903"/>
    </location>
</feature>
<dbReference type="FunFam" id="2.60.40.10:FF:000054">
    <property type="entry name" value="Contactin 1"/>
    <property type="match status" value="1"/>
</dbReference>
<dbReference type="GO" id="GO:0007420">
    <property type="term" value="P:brain development"/>
    <property type="evidence" value="ECO:0007669"/>
    <property type="project" value="TreeGrafter"/>
</dbReference>
<dbReference type="InterPro" id="IPR013098">
    <property type="entry name" value="Ig_I-set"/>
</dbReference>
<dbReference type="FunFam" id="2.60.40.10:FF:000005">
    <property type="entry name" value="Neuronal cell adhesion molecule"/>
    <property type="match status" value="1"/>
</dbReference>
<dbReference type="InterPro" id="IPR003961">
    <property type="entry name" value="FN3_dom"/>
</dbReference>
<proteinExistence type="inferred from homology"/>
<dbReference type="InterPro" id="IPR036179">
    <property type="entry name" value="Ig-like_dom_sf"/>
</dbReference>
<dbReference type="Pfam" id="PF07679">
    <property type="entry name" value="I-set"/>
    <property type="match status" value="2"/>
</dbReference>
<dbReference type="InterPro" id="IPR036116">
    <property type="entry name" value="FN3_sf"/>
</dbReference>
<dbReference type="SUPFAM" id="SSF49265">
    <property type="entry name" value="Fibronectin type III"/>
    <property type="match status" value="2"/>
</dbReference>
<dbReference type="GO" id="GO:0098632">
    <property type="term" value="F:cell-cell adhesion mediator activity"/>
    <property type="evidence" value="ECO:0007669"/>
    <property type="project" value="TreeGrafter"/>
</dbReference>
<dbReference type="Pfam" id="PF00047">
    <property type="entry name" value="ig"/>
    <property type="match status" value="1"/>
</dbReference>
<dbReference type="STRING" id="56723.ENSLBEP00000009958"/>
<feature type="domain" description="Ig-like" evidence="14">
    <location>
        <begin position="504"/>
        <end position="592"/>
    </location>
</feature>
<dbReference type="Pfam" id="PF13927">
    <property type="entry name" value="Ig_3"/>
    <property type="match status" value="3"/>
</dbReference>
<protein>
    <submittedName>
        <fullName evidence="16">Contactin 1</fullName>
    </submittedName>
</protein>
<evidence type="ECO:0000313" key="17">
    <source>
        <dbReference type="Proteomes" id="UP000261660"/>
    </source>
</evidence>
<dbReference type="PANTHER" id="PTHR44170:SF10">
    <property type="entry name" value="CONTACTIN-1"/>
    <property type="match status" value="1"/>
</dbReference>
<feature type="domain" description="Fibronectin type-III" evidence="15">
    <location>
        <begin position="708"/>
        <end position="806"/>
    </location>
</feature>
<evidence type="ECO:0000256" key="1">
    <source>
        <dbReference type="ARBA" id="ARBA00004609"/>
    </source>
</evidence>
<comment type="similarity">
    <text evidence="2">Belongs to the immunoglobulin superfamily. Contactin family.</text>
</comment>
<keyword evidence="10" id="KW-0325">Glycoprotein</keyword>
<feature type="domain" description="Ig-like" evidence="14">
    <location>
        <begin position="331"/>
        <end position="407"/>
    </location>
</feature>
<feature type="domain" description="Ig-like" evidence="14">
    <location>
        <begin position="241"/>
        <end position="326"/>
    </location>
</feature>
<evidence type="ECO:0000256" key="8">
    <source>
        <dbReference type="ARBA" id="ARBA00023136"/>
    </source>
</evidence>
<feature type="chain" id="PRO_5044598585" evidence="13">
    <location>
        <begin position="21"/>
        <end position="1024"/>
    </location>
</feature>
<evidence type="ECO:0000259" key="15">
    <source>
        <dbReference type="PROSITE" id="PS50853"/>
    </source>
</evidence>
<feature type="domain" description="Ig-like" evidence="14">
    <location>
        <begin position="39"/>
        <end position="118"/>
    </location>
</feature>
<dbReference type="Gene3D" id="2.60.40.10">
    <property type="entry name" value="Immunoglobulins"/>
    <property type="match status" value="10"/>
</dbReference>
<dbReference type="InterPro" id="IPR013783">
    <property type="entry name" value="Ig-like_fold"/>
</dbReference>
<dbReference type="Proteomes" id="UP000261660">
    <property type="component" value="Unplaced"/>
</dbReference>
<organism evidence="16 17">
    <name type="scientific">Labrus bergylta</name>
    <name type="common">ballan wrasse</name>
    <dbReference type="NCBI Taxonomy" id="56723"/>
    <lineage>
        <taxon>Eukaryota</taxon>
        <taxon>Metazoa</taxon>
        <taxon>Chordata</taxon>
        <taxon>Craniata</taxon>
        <taxon>Vertebrata</taxon>
        <taxon>Euteleostomi</taxon>
        <taxon>Actinopterygii</taxon>
        <taxon>Neopterygii</taxon>
        <taxon>Teleostei</taxon>
        <taxon>Neoteleostei</taxon>
        <taxon>Acanthomorphata</taxon>
        <taxon>Eupercaria</taxon>
        <taxon>Labriformes</taxon>
        <taxon>Labridae</taxon>
        <taxon>Labrus</taxon>
    </lineage>
</organism>
<dbReference type="InterPro" id="IPR007110">
    <property type="entry name" value="Ig-like_dom"/>
</dbReference>
<dbReference type="FunFam" id="2.60.40.10:FF:000035">
    <property type="entry name" value="Contactin 1"/>
    <property type="match status" value="1"/>
</dbReference>
<keyword evidence="9" id="KW-1015">Disulfide bond</keyword>
<sequence length="1024" mass="113146">MLHLLLLLHLLVLSLSPADASTHGEVPDFYGDEATGYGPVFEEQPVDTIYPEESPEAKITMSCQARASPPATYKWMLGDTEVDFDAEGSHYSLVGGNLVISNPVKTQHVGKYFCLASNMYGTVISQVASVQFGYLDLFSSEERESVYVKEGQGAVLLCAPPPHYPEELSFRWILNEFPTFIPLDKRRFVSQITGNLYISKVDSSDSGNYSCIASSPSISKSVFSNYIPLVPLAERPIRKYPADLKVKFPDTTALVGQNITLECFALGNPVPDILWKKLDGQLPANHEVRMAGAHLHLFNVQFEDGGNYQCEAVNSRGKDYHAARVSVEAYPEWVEHISSTEKDLSSDYTMPCIASGKPKPHIRWLKNGELTDRKEMKFSRLMFEDSGMYQCIAENRHGVIYANAELRVFACAPTFKHNPVKRVLAARNGRVVIQCRPKAAPKPSFYWSKDTELLHNSTRVFIWDDGSLEILNVTQADEGKYTCFAENDRGKANSTGTLLVTESTKITLAPSNADVKVGDNAWMQCAASHDSSLDITFIWSLDGRVIDLHKDSQHYERTPNGSSNGELMIKNAQLKHSGRYTCTAQTPIDNITASAHLVVRGPPGAPGGVRVMNKADKSVTLQWSRGADNHSPISKYTIQYRDSFSDVWKTATTSPANIEGNTEMATVVELFPWVEYEFRVIATNTLGTGEPSSPSPKEKTQEALPVVAPSDVSGGGGTSRELTITWTPVQPQYYYGPNFGYIVAFKPEGENEWMKVTVADPQAKRYVHKDSNIPPSTEYQVKIKAYNSKGEGPFSQSAFIFSAQDAPSEAPVSVEGRALSATEAFVWWLPLPQSNIDGYQVKFWRAADESEGDAQSVQVSSKDNHTRLEGMKHSTYYLIVVRGYNYAGYGPPSERLQILTKKPPPSQAPKIIGQKLKGTSVNIAWEQVESLPSESPVDGYKVLCTEEGVSPATLYTTSRQYIDLKLNPYKKYVVEVRVHTEGGDGAVAKIDIMGTQGYRSGGVMVAWSHSVLSLLLVALLCLNL</sequence>
<reference evidence="16" key="1">
    <citation type="submission" date="2025-05" db="UniProtKB">
        <authorList>
            <consortium name="Ensembl"/>
        </authorList>
    </citation>
    <scope>IDENTIFICATION</scope>
</reference>
<evidence type="ECO:0000313" key="16">
    <source>
        <dbReference type="Ensembl" id="ENSLBEP00000009916.1"/>
    </source>
</evidence>
<dbReference type="SMART" id="SM00060">
    <property type="entry name" value="FN3"/>
    <property type="match status" value="4"/>
</dbReference>
<dbReference type="Pfam" id="PF00041">
    <property type="entry name" value="fn3"/>
    <property type="match status" value="4"/>
</dbReference>
<keyword evidence="12" id="KW-0393">Immunoglobulin domain</keyword>
<dbReference type="GO" id="GO:0005886">
    <property type="term" value="C:plasma membrane"/>
    <property type="evidence" value="ECO:0007669"/>
    <property type="project" value="UniProtKB-SubCell"/>
</dbReference>
<dbReference type="FunFam" id="2.60.40.10:FF:000047">
    <property type="entry name" value="Contactin 1"/>
    <property type="match status" value="1"/>
</dbReference>
<evidence type="ECO:0000256" key="11">
    <source>
        <dbReference type="ARBA" id="ARBA00023288"/>
    </source>
</evidence>
<feature type="domain" description="Fibronectin type-III" evidence="15">
    <location>
        <begin position="905"/>
        <end position="998"/>
    </location>
</feature>
<evidence type="ECO:0000259" key="14">
    <source>
        <dbReference type="PROSITE" id="PS50835"/>
    </source>
</evidence>
<keyword evidence="8" id="KW-0472">Membrane</keyword>
<keyword evidence="17" id="KW-1185">Reference proteome</keyword>
<dbReference type="PROSITE" id="PS50853">
    <property type="entry name" value="FN3"/>
    <property type="match status" value="4"/>
</dbReference>
<dbReference type="FunFam" id="2.60.40.10:FF:000028">
    <property type="entry name" value="Neuronal cell adhesion molecule"/>
    <property type="match status" value="1"/>
</dbReference>
<dbReference type="GO" id="GO:0007411">
    <property type="term" value="P:axon guidance"/>
    <property type="evidence" value="ECO:0007669"/>
    <property type="project" value="TreeGrafter"/>
</dbReference>
<dbReference type="InterPro" id="IPR003599">
    <property type="entry name" value="Ig_sub"/>
</dbReference>
<dbReference type="Ensembl" id="ENSLBET00000010497.1">
    <property type="protein sequence ID" value="ENSLBEP00000009958.1"/>
    <property type="gene ID" value="ENSLBEG00000007683.1"/>
</dbReference>
<dbReference type="OrthoDB" id="6138780at2759"/>
<dbReference type="InterPro" id="IPR003598">
    <property type="entry name" value="Ig_sub2"/>
</dbReference>
<dbReference type="Ensembl" id="ENSLBET00000010450.1">
    <property type="protein sequence ID" value="ENSLBEP00000009916.1"/>
    <property type="gene ID" value="ENSLBEG00000007683.1"/>
</dbReference>
<evidence type="ECO:0000256" key="9">
    <source>
        <dbReference type="ARBA" id="ARBA00023157"/>
    </source>
</evidence>
<dbReference type="FunFam" id="2.60.40.10:FF:000064">
    <property type="entry name" value="Contactin 1"/>
    <property type="match status" value="1"/>
</dbReference>
<comment type="subcellular location">
    <subcellularLocation>
        <location evidence="1">Cell membrane</location>
        <topology evidence="1">Lipid-anchor</topology>
        <topology evidence="1">GPI-anchor</topology>
    </subcellularLocation>
</comment>
<dbReference type="SUPFAM" id="SSF48726">
    <property type="entry name" value="Immunoglobulin"/>
    <property type="match status" value="6"/>
</dbReference>